<dbReference type="Proteomes" id="UP000290602">
    <property type="component" value="Unassembled WGS sequence"/>
</dbReference>
<name>A0A4Q0VGF2_9LACO</name>
<dbReference type="AlphaFoldDB" id="A0A4Q0VGF2"/>
<comment type="caution">
    <text evidence="1">The sequence shown here is derived from an EMBL/GenBank/DDBJ whole genome shotgun (WGS) entry which is preliminary data.</text>
</comment>
<dbReference type="EMBL" id="QXIL01000035">
    <property type="protein sequence ID" value="RXI76118.1"/>
    <property type="molecule type" value="Genomic_DNA"/>
</dbReference>
<gene>
    <name evidence="1" type="ORF">DXH47_10985</name>
</gene>
<evidence type="ECO:0000313" key="2">
    <source>
        <dbReference type="Proteomes" id="UP000290602"/>
    </source>
</evidence>
<dbReference type="RefSeq" id="WP_129033343.1">
    <property type="nucleotide sequence ID" value="NZ_QXIL01000035.1"/>
</dbReference>
<organism evidence="1 2">
    <name type="scientific">Levilactobacillus suantsaii</name>
    <dbReference type="NCBI Taxonomy" id="2292255"/>
    <lineage>
        <taxon>Bacteria</taxon>
        <taxon>Bacillati</taxon>
        <taxon>Bacillota</taxon>
        <taxon>Bacilli</taxon>
        <taxon>Lactobacillales</taxon>
        <taxon>Lactobacillaceae</taxon>
        <taxon>Levilactobacillus</taxon>
    </lineage>
</organism>
<dbReference type="OrthoDB" id="2314868at2"/>
<proteinExistence type="predicted"/>
<sequence length="228" mass="25386">MDAKANYPQGHYHISYFEQQQLLIRNQTNLVAALLRLTSPTVPFNQLNTLLKGGVTNRRLDDATVQRALNLRTAVAFITSSPQGFDLLTFSHINDLVTEGIGLGGGELRKLGHVIVADQQVDLPLPQQEAVERDILNIRLTHSDYTDRALQILAYIIRKQLFNEENLVTAMLVANQVLSKRGGGLLMVSQTQLAAFDRQLLGFYHTGEADALCHWLYDDAIVGPEILP</sequence>
<evidence type="ECO:0008006" key="3">
    <source>
        <dbReference type="Google" id="ProtNLM"/>
    </source>
</evidence>
<accession>A0A4Q0VGF2</accession>
<reference evidence="1 2" key="1">
    <citation type="submission" date="2018-08" db="EMBL/GenBank/DDBJ databases">
        <title>Lactobacillus suantsai sp. nov., isolated from traditional fermented suan-tsai in Taiwan.</title>
        <authorList>
            <person name="Huang C.-H."/>
        </authorList>
    </citation>
    <scope>NUCLEOTIDE SEQUENCE [LARGE SCALE GENOMIC DNA]</scope>
    <source>
        <strain evidence="1 2">BCRC 12945</strain>
    </source>
</reference>
<protein>
    <recommendedName>
        <fullName evidence="3">Fido domain-containing protein</fullName>
    </recommendedName>
</protein>
<evidence type="ECO:0000313" key="1">
    <source>
        <dbReference type="EMBL" id="RXI76118.1"/>
    </source>
</evidence>
<keyword evidence="2" id="KW-1185">Reference proteome</keyword>